<reference evidence="5 6" key="1">
    <citation type="submission" date="2016-05" db="EMBL/GenBank/DDBJ databases">
        <authorList>
            <person name="Lavstsen T."/>
            <person name="Jespersen J.S."/>
        </authorList>
    </citation>
    <scope>NUCLEOTIDE SEQUENCE [LARGE SCALE GENOMIC DNA]</scope>
    <source>
        <strain evidence="5 6">KCJ1736</strain>
    </source>
</reference>
<dbReference type="InterPro" id="IPR018062">
    <property type="entry name" value="HTH_AraC-typ_CS"/>
</dbReference>
<dbReference type="PANTHER" id="PTHR46796">
    <property type="entry name" value="HTH-TYPE TRANSCRIPTIONAL ACTIVATOR RHAS-RELATED"/>
    <property type="match status" value="1"/>
</dbReference>
<keyword evidence="2" id="KW-0238">DNA-binding</keyword>
<organism evidence="5 6">
    <name type="scientific">Agrobacterium tumefaciens</name>
    <dbReference type="NCBI Taxonomy" id="358"/>
    <lineage>
        <taxon>Bacteria</taxon>
        <taxon>Pseudomonadati</taxon>
        <taxon>Pseudomonadota</taxon>
        <taxon>Alphaproteobacteria</taxon>
        <taxon>Hyphomicrobiales</taxon>
        <taxon>Rhizobiaceae</taxon>
        <taxon>Rhizobium/Agrobacterium group</taxon>
        <taxon>Agrobacterium</taxon>
        <taxon>Agrobacterium tumefaciens complex</taxon>
    </lineage>
</organism>
<dbReference type="Pfam" id="PF12833">
    <property type="entry name" value="HTH_18"/>
    <property type="match status" value="1"/>
</dbReference>
<feature type="domain" description="HTH araC/xylS-type" evidence="4">
    <location>
        <begin position="193"/>
        <end position="291"/>
    </location>
</feature>
<dbReference type="SUPFAM" id="SSF46689">
    <property type="entry name" value="Homeodomain-like"/>
    <property type="match status" value="2"/>
</dbReference>
<dbReference type="EMBL" id="LXPS01000022">
    <property type="protein sequence ID" value="OAE43575.1"/>
    <property type="molecule type" value="Genomic_DNA"/>
</dbReference>
<evidence type="ECO:0000313" key="6">
    <source>
        <dbReference type="Proteomes" id="UP000077098"/>
    </source>
</evidence>
<evidence type="ECO:0000259" key="4">
    <source>
        <dbReference type="PROSITE" id="PS01124"/>
    </source>
</evidence>
<dbReference type="GO" id="GO:0043565">
    <property type="term" value="F:sequence-specific DNA binding"/>
    <property type="evidence" value="ECO:0007669"/>
    <property type="project" value="InterPro"/>
</dbReference>
<dbReference type="PANTHER" id="PTHR46796:SF14">
    <property type="entry name" value="TRANSCRIPTIONAL REGULATORY PROTEIN"/>
    <property type="match status" value="1"/>
</dbReference>
<dbReference type="Gene3D" id="1.10.10.60">
    <property type="entry name" value="Homeodomain-like"/>
    <property type="match status" value="2"/>
</dbReference>
<keyword evidence="3" id="KW-0804">Transcription</keyword>
<dbReference type="PROSITE" id="PS01124">
    <property type="entry name" value="HTH_ARAC_FAMILY_2"/>
    <property type="match status" value="1"/>
</dbReference>
<dbReference type="GO" id="GO:0003700">
    <property type="term" value="F:DNA-binding transcription factor activity"/>
    <property type="evidence" value="ECO:0007669"/>
    <property type="project" value="InterPro"/>
</dbReference>
<dbReference type="InterPro" id="IPR020449">
    <property type="entry name" value="Tscrpt_reg_AraC-type_HTH"/>
</dbReference>
<evidence type="ECO:0000256" key="3">
    <source>
        <dbReference type="ARBA" id="ARBA00023163"/>
    </source>
</evidence>
<dbReference type="InterPro" id="IPR018060">
    <property type="entry name" value="HTH_AraC"/>
</dbReference>
<accession>A0A176X8Z3</accession>
<evidence type="ECO:0000256" key="1">
    <source>
        <dbReference type="ARBA" id="ARBA00023015"/>
    </source>
</evidence>
<sequence length="293" mass="33387">MAFRVRMENEIEGFAVIGGPRSRVWNGIVADLWDVRCAPKAGGHYVGKDPRFVFLLDMDGKDDGRFMMNRHRRDMHVASRANRISFVPADLDVEAELSNVSFVRHLDLHFDAGLLGARLVQGFDPHGLLDPHLMFEDEKLLALARLIAAECDNPDPLHDLYGESLVLALLTDYLKVRREPVRKRSKLAAWQLRAATDYIRENCLRSIRLEELAQLTNLSQSHFSHAFKASTGVPPHQWQMQARMDRVKELMARPDMPLTDIAIAAGFSDQAHFSRVFRKMVGVSPSVWQKLRH</sequence>
<dbReference type="InterPro" id="IPR009057">
    <property type="entry name" value="Homeodomain-like_sf"/>
</dbReference>
<keyword evidence="1" id="KW-0805">Transcription regulation</keyword>
<dbReference type="RefSeq" id="WP_063949589.1">
    <property type="nucleotide sequence ID" value="NZ_CP072308.1"/>
</dbReference>
<dbReference type="PRINTS" id="PR00032">
    <property type="entry name" value="HTHARAC"/>
</dbReference>
<proteinExistence type="predicted"/>
<dbReference type="AlphaFoldDB" id="A0A176X8Z3"/>
<dbReference type="PROSITE" id="PS00041">
    <property type="entry name" value="HTH_ARAC_FAMILY_1"/>
    <property type="match status" value="1"/>
</dbReference>
<evidence type="ECO:0000256" key="2">
    <source>
        <dbReference type="ARBA" id="ARBA00023125"/>
    </source>
</evidence>
<gene>
    <name evidence="5" type="ORF">A7J57_04720</name>
</gene>
<comment type="caution">
    <text evidence="5">The sequence shown here is derived from an EMBL/GenBank/DDBJ whole genome shotgun (WGS) entry which is preliminary data.</text>
</comment>
<evidence type="ECO:0000313" key="5">
    <source>
        <dbReference type="EMBL" id="OAE43575.1"/>
    </source>
</evidence>
<protein>
    <submittedName>
        <fullName evidence="5">AraC family transcriptional regulator</fullName>
    </submittedName>
</protein>
<name>A0A176X8Z3_AGRTU</name>
<dbReference type="InterPro" id="IPR050204">
    <property type="entry name" value="AraC_XylS_family_regulators"/>
</dbReference>
<dbReference type="SMART" id="SM00342">
    <property type="entry name" value="HTH_ARAC"/>
    <property type="match status" value="1"/>
</dbReference>
<dbReference type="Proteomes" id="UP000077098">
    <property type="component" value="Unassembled WGS sequence"/>
</dbReference>